<dbReference type="GO" id="GO:0003677">
    <property type="term" value="F:DNA binding"/>
    <property type="evidence" value="ECO:0007669"/>
    <property type="project" value="InterPro"/>
</dbReference>
<proteinExistence type="predicted"/>
<comment type="subcellular location">
    <subcellularLocation>
        <location evidence="1">Nucleus</location>
    </subcellularLocation>
</comment>
<reference evidence="5" key="1">
    <citation type="submission" date="2025-08" db="UniProtKB">
        <authorList>
            <consortium name="RefSeq"/>
        </authorList>
    </citation>
    <scope>IDENTIFICATION</scope>
</reference>
<feature type="region of interest" description="Disordered" evidence="3">
    <location>
        <begin position="1415"/>
        <end position="1434"/>
    </location>
</feature>
<dbReference type="GeneID" id="34621485"/>
<feature type="region of interest" description="Disordered" evidence="3">
    <location>
        <begin position="1731"/>
        <end position="1762"/>
    </location>
</feature>
<feature type="region of interest" description="Disordered" evidence="3">
    <location>
        <begin position="246"/>
        <end position="267"/>
    </location>
</feature>
<feature type="region of interest" description="Disordered" evidence="3">
    <location>
        <begin position="1067"/>
        <end position="1087"/>
    </location>
</feature>
<feature type="compositionally biased region" description="Acidic residues" evidence="3">
    <location>
        <begin position="1208"/>
        <end position="1230"/>
    </location>
</feature>
<dbReference type="Proteomes" id="UP000515125">
    <property type="component" value="Unplaced"/>
</dbReference>
<feature type="region of interest" description="Disordered" evidence="3">
    <location>
        <begin position="1199"/>
        <end position="1233"/>
    </location>
</feature>
<evidence type="ECO:0000256" key="3">
    <source>
        <dbReference type="SAM" id="MobiDB-lite"/>
    </source>
</evidence>
<organism evidence="4 5">
    <name type="scientific">Cyclospora cayetanensis</name>
    <dbReference type="NCBI Taxonomy" id="88456"/>
    <lineage>
        <taxon>Eukaryota</taxon>
        <taxon>Sar</taxon>
        <taxon>Alveolata</taxon>
        <taxon>Apicomplexa</taxon>
        <taxon>Conoidasida</taxon>
        <taxon>Coccidia</taxon>
        <taxon>Eucoccidiorida</taxon>
        <taxon>Eimeriorina</taxon>
        <taxon>Eimeriidae</taxon>
        <taxon>Cyclospora</taxon>
    </lineage>
</organism>
<dbReference type="GO" id="GO:0005730">
    <property type="term" value="C:nucleolus"/>
    <property type="evidence" value="ECO:0007669"/>
    <property type="project" value="InterPro"/>
</dbReference>
<feature type="compositionally biased region" description="Basic residues" evidence="3">
    <location>
        <begin position="1889"/>
        <end position="1900"/>
    </location>
</feature>
<dbReference type="PANTHER" id="PTHR13213:SF2">
    <property type="entry name" value="MYB-BINDING PROTEIN 1A"/>
    <property type="match status" value="1"/>
</dbReference>
<sequence>LDLFWELAVPSPRERTEAACRLVRHVLQEGPPDAADAAATQAKGAPPGADQLPGVAAADAYKMRPFIKPSAEEEGGAVPYDLQYAANRLFQGLASPNATARDSYALTLLLLLQQLQQLQDQRAHPPLGGGTARADLCAFAHNIRRVFSVKGVPLSELKRNHLARCLATYILVGLGFFRRKQLSRRRSCQFALRVAVAAASVQSLPEVPETFEMLFECFNAKLHLQEISGCLIVQVTRQLAHPKFTSARQLPRGHGGGPPTPPRTMGSRHAAPAFAEVCMRIDDYASRPCSSPSLSACGTGCLSLCAFRLPQRASCMDALRRSGRFSSCAPSACLRHALETFKHLWTAIDVQLFPPKTRGAHAAQKAVEGPEGGSYRPAEHHQSLQNAFVGLRAALLVLWYIKHKLVAGGEGRGGGDKEGAEEDRKAQLQQMAVAVFTEGKGFLRVFIAHLECTYTSAGCAAAVAARFFAERLEELFSPQGQLAASRGHPLSIEALAGARSAAGNGRDTLRLQKLPLVCRLSCGCHTDPYMHALLEPLLGDVSDEGRHFARRWLVAVAASLREALVVAAGAAVGASATVPGGKGLASVGDVVSTSCGQFGDDFSCLRSPLPLTPESRVALLLAFGAACWFRPLKRQSLWRPLEVQGYCRGKRTGRYLAACVSSVAVAASQDLVCALGQPNDIAFQGVPLCSICFLSADAEHFETLAKRLVAALNGNVATQSGPSEVSPSSAAGRGQGPLFAAFCLCFFPQPLYSLHPSVVLCFPLLPQDHQGFARRRASWLIDCLLLLPQLPRLQHGEGSRVLLPDWFLAAGLCSSFFSVACGSSRTGAASENPPVMAMVVDRTELPSLPHAEPPEGVEEEALPFDPAQQMPQLFLFGSGDAAKGTRPEAAAAGAAAAARMRMHGKICQVLGSACSSAMERYTRGPLAGASAGDSADFVQQLHRAHALVYSLWRRGTTAKAGKPWLELQARALSPVEGQRETKMKARIAASDSLSALIEGGSEEQEKLFSFCFFASQQGAALAAAATRTPPLIHEQVHCGFNAAAHVLGTATCALSLVPYLPSVGADGMGEGEEDGRDDLFGASAEQDSQPAAAAAAAAARREEAEEALEASVHALQQLLKLVPPIYAFLKEGNPESKEAAVSAQAKAAAVSCTLLLLGGNSAISGLLREIAGALWRSLCCFAKRKTLYKLLAVASASSGEASTSSADSGEEDPSDDEDETAAAEEEEEDGETTKYCAKRCARKSQAALEEEEGVEVAASMDEDGDPSAIELSPEAALKALADEMALPGEPIHTCALNVRGEGGGAYCPPGGFKQRGMLSQRKLLLRQRQRLGELRLRALAALQVYVDSNSRSVLSLEVLTGLFAAFSRVLVQAAQSRQRQQKLAVYDDLAKKIKRAIETALNAVAQSWHAPAEGAARGCGDGSRTKPQVSLPPLLPSLEEKDRLRCLLEGLSKNPAAATSDSGVCRMEVAMGGFGDDEQRRVIGCSLWVMLAELMGSVLRCCSRKLPLQLATQNQSLGVEMLLRMHKLESHVDAYCGLVKEMPSPASQTARLISAPSVVHPSILSQFVAVSVAARARLRRCHLGGPFFMTVAERRPDAFYSCDLFESARVSRSPFVRRELTQVALQVCRRVETAALADAAAAAAVAAAEEGQHSQRTVNRQFILSCLLTKGHAADGEVLPHVRGAAAEAAAVLVSGQQALPKQALRSLADFAVYSLRGLLELLRDIATATVMPTPPQQEGPEDRKTHAKQRRQQKAEEQETNALDEAATSCLFSSAAQKQMAIREEMKHLQQLLQIFLRRSRPQSNVSEENVRQFEAFPKKLQVTLGRSVEEILQQAAAAAGDNKSERLASSICALIARATEAEEKPSHDTAAASIEERDTAPREAQRPPKRHKPSPATH</sequence>
<gene>
    <name evidence="5" type="primary">LOC34621485</name>
</gene>
<evidence type="ECO:0000256" key="2">
    <source>
        <dbReference type="ARBA" id="ARBA00023242"/>
    </source>
</evidence>
<evidence type="ECO:0000313" key="5">
    <source>
        <dbReference type="RefSeq" id="XP_026191800.1"/>
    </source>
</evidence>
<accession>A0A6P6RXG7</accession>
<evidence type="ECO:0000256" key="1">
    <source>
        <dbReference type="ARBA" id="ARBA00004123"/>
    </source>
</evidence>
<dbReference type="PANTHER" id="PTHR13213">
    <property type="entry name" value="MYB-BINDING PROTEIN 1A FAMILY MEMBER"/>
    <property type="match status" value="1"/>
</dbReference>
<name>A0A6P6RXG7_9EIME</name>
<dbReference type="GO" id="GO:0006355">
    <property type="term" value="P:regulation of DNA-templated transcription"/>
    <property type="evidence" value="ECO:0007669"/>
    <property type="project" value="InterPro"/>
</dbReference>
<feature type="region of interest" description="Disordered" evidence="3">
    <location>
        <begin position="1860"/>
        <end position="1900"/>
    </location>
</feature>
<keyword evidence="2" id="KW-0539">Nucleus</keyword>
<evidence type="ECO:0000313" key="4">
    <source>
        <dbReference type="Proteomes" id="UP000515125"/>
    </source>
</evidence>
<feature type="non-terminal residue" evidence="5">
    <location>
        <position position="1"/>
    </location>
</feature>
<dbReference type="InterPro" id="IPR007015">
    <property type="entry name" value="DNA_pol_V/MYBBP1A"/>
</dbReference>
<dbReference type="OrthoDB" id="10692683at2759"/>
<dbReference type="RefSeq" id="XP_026191800.1">
    <property type="nucleotide sequence ID" value="XM_026336015.1"/>
</dbReference>
<keyword evidence="4" id="KW-1185">Reference proteome</keyword>
<protein>
    <submittedName>
        <fullName evidence="5">Uncharacterized protein LOC34621485</fullName>
    </submittedName>
</protein>
<feature type="compositionally biased region" description="Basic and acidic residues" evidence="3">
    <location>
        <begin position="1876"/>
        <end position="1888"/>
    </location>
</feature>